<proteinExistence type="predicted"/>
<dbReference type="InterPro" id="IPR048683">
    <property type="entry name" value="Sf6_terminase"/>
</dbReference>
<dbReference type="EMBL" id="LR798280">
    <property type="protein sequence ID" value="CAB5219797.1"/>
    <property type="molecule type" value="Genomic_DNA"/>
</dbReference>
<evidence type="ECO:0008006" key="4">
    <source>
        <dbReference type="Google" id="ProtNLM"/>
    </source>
</evidence>
<sequence>MATNRTRYPNKEDICDQVIAWVSDGNTLREFCRKEEMPSYRNIYDWLEADQQFASRFARARELGHDIIAEEALRIADTPIVGIKEVTSEDGMTVTREDMLGHRKLQIETRLKLLAKWNPKKWGERTTLAGDKDAPLKTEINFEIFGELLKNIELKRLTDE</sequence>
<dbReference type="Pfam" id="PF20901">
    <property type="entry name" value="Sf6_terminase"/>
    <property type="match status" value="1"/>
</dbReference>
<name>A0A6J7WPX6_9CAUD</name>
<gene>
    <name evidence="3" type="ORF">UFOVP234_4</name>
    <name evidence="1" type="ORF">UFOVP35_67</name>
    <name evidence="2" type="ORF">UFOVP52_56</name>
</gene>
<dbReference type="EMBL" id="LR796190">
    <property type="protein sequence ID" value="CAB4124820.1"/>
    <property type="molecule type" value="Genomic_DNA"/>
</dbReference>
<organism evidence="3">
    <name type="scientific">uncultured Caudovirales phage</name>
    <dbReference type="NCBI Taxonomy" id="2100421"/>
    <lineage>
        <taxon>Viruses</taxon>
        <taxon>Duplodnaviria</taxon>
        <taxon>Heunggongvirae</taxon>
        <taxon>Uroviricota</taxon>
        <taxon>Caudoviricetes</taxon>
        <taxon>Peduoviridae</taxon>
        <taxon>Maltschvirus</taxon>
        <taxon>Maltschvirus maltsch</taxon>
    </lineage>
</organism>
<dbReference type="EMBL" id="LR796166">
    <property type="protein sequence ID" value="CAB4122800.1"/>
    <property type="molecule type" value="Genomic_DNA"/>
</dbReference>
<evidence type="ECO:0000313" key="2">
    <source>
        <dbReference type="EMBL" id="CAB4124820.1"/>
    </source>
</evidence>
<evidence type="ECO:0000313" key="1">
    <source>
        <dbReference type="EMBL" id="CAB4122800.1"/>
    </source>
</evidence>
<evidence type="ECO:0000313" key="3">
    <source>
        <dbReference type="EMBL" id="CAB5219797.1"/>
    </source>
</evidence>
<reference evidence="3" key="1">
    <citation type="submission" date="2020-05" db="EMBL/GenBank/DDBJ databases">
        <authorList>
            <person name="Chiriac C."/>
            <person name="Salcher M."/>
            <person name="Ghai R."/>
            <person name="Kavagutti S V."/>
        </authorList>
    </citation>
    <scope>NUCLEOTIDE SEQUENCE</scope>
</reference>
<dbReference type="Gene3D" id="1.10.10.60">
    <property type="entry name" value="Homeodomain-like"/>
    <property type="match status" value="1"/>
</dbReference>
<accession>A0A6J7WPX6</accession>
<protein>
    <recommendedName>
        <fullName evidence="4">Terminase small subunit</fullName>
    </recommendedName>
</protein>